<evidence type="ECO:0000259" key="6">
    <source>
        <dbReference type="Pfam" id="PF07298"/>
    </source>
</evidence>
<gene>
    <name evidence="7" type="ORF">LMG28138_03049</name>
</gene>
<dbReference type="AlphaFoldDB" id="A0A6S7CXW4"/>
<sequence>MIYLLAGLIVFLGAHSIHLFANDWRVAQIERLGRRRWKMLYALTSVVGLVLIIWGFGVARREASMLWFPPVGLHHATELFTLISFILLTAADVPRNPFKAWVHHPMVLGTAIWALGHLLSNGSSADILLFGAFFIWSTASFVVNLQRDRRDGILYPAGTPRGAIITVVAGIVAWIVFAFWLHGPLIGVRPFA</sequence>
<dbReference type="RefSeq" id="WP_175105581.1">
    <property type="nucleotide sequence ID" value="NZ_CADIKM010000013.1"/>
</dbReference>
<feature type="transmembrane region" description="Helical" evidence="5">
    <location>
        <begin position="163"/>
        <end position="181"/>
    </location>
</feature>
<feature type="transmembrane region" description="Helical" evidence="5">
    <location>
        <begin position="71"/>
        <end position="90"/>
    </location>
</feature>
<proteinExistence type="predicted"/>
<protein>
    <recommendedName>
        <fullName evidence="6">NnrU domain-containing protein</fullName>
    </recommendedName>
</protein>
<keyword evidence="8" id="KW-1185">Reference proteome</keyword>
<organism evidence="7 8">
    <name type="scientific">Pararobbsia alpina</name>
    <dbReference type="NCBI Taxonomy" id="621374"/>
    <lineage>
        <taxon>Bacteria</taxon>
        <taxon>Pseudomonadati</taxon>
        <taxon>Pseudomonadota</taxon>
        <taxon>Betaproteobacteria</taxon>
        <taxon>Burkholderiales</taxon>
        <taxon>Burkholderiaceae</taxon>
        <taxon>Pararobbsia</taxon>
    </lineage>
</organism>
<dbReference type="EMBL" id="CADIKM010000013">
    <property type="protein sequence ID" value="CAB3790877.1"/>
    <property type="molecule type" value="Genomic_DNA"/>
</dbReference>
<dbReference type="GO" id="GO:0016020">
    <property type="term" value="C:membrane"/>
    <property type="evidence" value="ECO:0007669"/>
    <property type="project" value="UniProtKB-SubCell"/>
</dbReference>
<feature type="transmembrane region" description="Helical" evidence="5">
    <location>
        <begin position="102"/>
        <end position="120"/>
    </location>
</feature>
<evidence type="ECO:0000256" key="3">
    <source>
        <dbReference type="ARBA" id="ARBA00022989"/>
    </source>
</evidence>
<dbReference type="InterPro" id="IPR009915">
    <property type="entry name" value="NnrU_dom"/>
</dbReference>
<evidence type="ECO:0000313" key="7">
    <source>
        <dbReference type="EMBL" id="CAB3790877.1"/>
    </source>
</evidence>
<comment type="subcellular location">
    <subcellularLocation>
        <location evidence="1">Membrane</location>
        <topology evidence="1">Multi-pass membrane protein</topology>
    </subcellularLocation>
</comment>
<keyword evidence="2 5" id="KW-0812">Transmembrane</keyword>
<evidence type="ECO:0000256" key="2">
    <source>
        <dbReference type="ARBA" id="ARBA00022692"/>
    </source>
</evidence>
<reference evidence="7 8" key="1">
    <citation type="submission" date="2020-04" db="EMBL/GenBank/DDBJ databases">
        <authorList>
            <person name="De Canck E."/>
        </authorList>
    </citation>
    <scope>NUCLEOTIDE SEQUENCE [LARGE SCALE GENOMIC DNA]</scope>
    <source>
        <strain evidence="7 8">LMG 28138</strain>
    </source>
</reference>
<feature type="transmembrane region" description="Helical" evidence="5">
    <location>
        <begin position="40"/>
        <end position="59"/>
    </location>
</feature>
<accession>A0A6S7CXW4</accession>
<name>A0A6S7CXW4_9BURK</name>
<evidence type="ECO:0000256" key="5">
    <source>
        <dbReference type="SAM" id="Phobius"/>
    </source>
</evidence>
<evidence type="ECO:0000313" key="8">
    <source>
        <dbReference type="Proteomes" id="UP000494115"/>
    </source>
</evidence>
<dbReference type="Pfam" id="PF07298">
    <property type="entry name" value="NnrU"/>
    <property type="match status" value="1"/>
</dbReference>
<evidence type="ECO:0000256" key="1">
    <source>
        <dbReference type="ARBA" id="ARBA00004141"/>
    </source>
</evidence>
<feature type="domain" description="NnrU" evidence="6">
    <location>
        <begin position="4"/>
        <end position="190"/>
    </location>
</feature>
<keyword evidence="4 5" id="KW-0472">Membrane</keyword>
<dbReference type="Proteomes" id="UP000494115">
    <property type="component" value="Unassembled WGS sequence"/>
</dbReference>
<evidence type="ECO:0000256" key="4">
    <source>
        <dbReference type="ARBA" id="ARBA00023136"/>
    </source>
</evidence>
<keyword evidence="3 5" id="KW-1133">Transmembrane helix</keyword>
<feature type="transmembrane region" description="Helical" evidence="5">
    <location>
        <begin position="127"/>
        <end position="143"/>
    </location>
</feature>